<feature type="compositionally biased region" description="Basic and acidic residues" evidence="1">
    <location>
        <begin position="12"/>
        <end position="25"/>
    </location>
</feature>
<dbReference type="Proteomes" id="UP000799428">
    <property type="component" value="Unassembled WGS sequence"/>
</dbReference>
<proteinExistence type="predicted"/>
<evidence type="ECO:0000313" key="3">
    <source>
        <dbReference type="Proteomes" id="UP000799428"/>
    </source>
</evidence>
<dbReference type="AlphaFoldDB" id="A0A6G1KC64"/>
<organism evidence="2 3">
    <name type="scientific">Pleomassaria siparia CBS 279.74</name>
    <dbReference type="NCBI Taxonomy" id="1314801"/>
    <lineage>
        <taxon>Eukaryota</taxon>
        <taxon>Fungi</taxon>
        <taxon>Dikarya</taxon>
        <taxon>Ascomycota</taxon>
        <taxon>Pezizomycotina</taxon>
        <taxon>Dothideomycetes</taxon>
        <taxon>Pleosporomycetidae</taxon>
        <taxon>Pleosporales</taxon>
        <taxon>Pleomassariaceae</taxon>
        <taxon>Pleomassaria</taxon>
    </lineage>
</organism>
<gene>
    <name evidence="2" type="ORF">K504DRAFT_249948</name>
</gene>
<keyword evidence="3" id="KW-1185">Reference proteome</keyword>
<protein>
    <submittedName>
        <fullName evidence="2">Uncharacterized protein</fullName>
    </submittedName>
</protein>
<dbReference type="EMBL" id="MU005769">
    <property type="protein sequence ID" value="KAF2710031.1"/>
    <property type="molecule type" value="Genomic_DNA"/>
</dbReference>
<reference evidence="2" key="1">
    <citation type="journal article" date="2020" name="Stud. Mycol.">
        <title>101 Dothideomycetes genomes: a test case for predicting lifestyles and emergence of pathogens.</title>
        <authorList>
            <person name="Haridas S."/>
            <person name="Albert R."/>
            <person name="Binder M."/>
            <person name="Bloem J."/>
            <person name="Labutti K."/>
            <person name="Salamov A."/>
            <person name="Andreopoulos B."/>
            <person name="Baker S."/>
            <person name="Barry K."/>
            <person name="Bills G."/>
            <person name="Bluhm B."/>
            <person name="Cannon C."/>
            <person name="Castanera R."/>
            <person name="Culley D."/>
            <person name="Daum C."/>
            <person name="Ezra D."/>
            <person name="Gonzalez J."/>
            <person name="Henrissat B."/>
            <person name="Kuo A."/>
            <person name="Liang C."/>
            <person name="Lipzen A."/>
            <person name="Lutzoni F."/>
            <person name="Magnuson J."/>
            <person name="Mondo S."/>
            <person name="Nolan M."/>
            <person name="Ohm R."/>
            <person name="Pangilinan J."/>
            <person name="Park H.-J."/>
            <person name="Ramirez L."/>
            <person name="Alfaro M."/>
            <person name="Sun H."/>
            <person name="Tritt A."/>
            <person name="Yoshinaga Y."/>
            <person name="Zwiers L.-H."/>
            <person name="Turgeon B."/>
            <person name="Goodwin S."/>
            <person name="Spatafora J."/>
            <person name="Crous P."/>
            <person name="Grigoriev I."/>
        </authorList>
    </citation>
    <scope>NUCLEOTIDE SEQUENCE</scope>
    <source>
        <strain evidence="2">CBS 279.74</strain>
    </source>
</reference>
<sequence>MIIVPTSRNRRRGWERGTKVNEGRGKEGGEKALYVNMYTVCIKRGRDAQGRECGWEGSTLIMYGALRIEGNGCISVATRNRRYNRITASAETRERRQGTAGRTTDDGQQANGHGGVQNGGCGLHARIAERVDTPRTICKRWSAWTSLSVASNSGACPCFIVDCGRR</sequence>
<evidence type="ECO:0000256" key="1">
    <source>
        <dbReference type="SAM" id="MobiDB-lite"/>
    </source>
</evidence>
<accession>A0A6G1KC64</accession>
<feature type="region of interest" description="Disordered" evidence="1">
    <location>
        <begin position="88"/>
        <end position="117"/>
    </location>
</feature>
<feature type="region of interest" description="Disordered" evidence="1">
    <location>
        <begin position="1"/>
        <end position="25"/>
    </location>
</feature>
<evidence type="ECO:0000313" key="2">
    <source>
        <dbReference type="EMBL" id="KAF2710031.1"/>
    </source>
</evidence>
<name>A0A6G1KC64_9PLEO</name>